<protein>
    <submittedName>
        <fullName evidence="4">Type II and III secretion system family protein</fullName>
    </submittedName>
</protein>
<accession>A0A0Q0DUB3</accession>
<proteinExistence type="predicted"/>
<reference evidence="4 5" key="1">
    <citation type="submission" date="2015-09" db="EMBL/GenBank/DDBJ databases">
        <title>Genome announcement of multiple Pseudomonas syringae strains.</title>
        <authorList>
            <person name="Thakur S."/>
            <person name="Wang P.W."/>
            <person name="Gong Y."/>
            <person name="Weir B.S."/>
            <person name="Guttman D.S."/>
        </authorList>
    </citation>
    <scope>NUCLEOTIDE SEQUENCE [LARGE SCALE GENOMIC DNA]</scope>
    <source>
        <strain evidence="4 5">ICMP3963</strain>
    </source>
</reference>
<feature type="signal peptide" evidence="2">
    <location>
        <begin position="1"/>
        <end position="26"/>
    </location>
</feature>
<dbReference type="EMBL" id="LJRR01000347">
    <property type="protein sequence ID" value="KPZ11722.1"/>
    <property type="molecule type" value="Genomic_DNA"/>
</dbReference>
<name>A0A0Q0DUB3_9PSED</name>
<feature type="compositionally biased region" description="Polar residues" evidence="1">
    <location>
        <begin position="95"/>
        <end position="105"/>
    </location>
</feature>
<feature type="compositionally biased region" description="Gly residues" evidence="1">
    <location>
        <begin position="116"/>
        <end position="126"/>
    </location>
</feature>
<sequence>MNMSIRNLLNTVLTSVLIAFSAQTLAATEVVPLNYRTSADLLPVAKSFLGADGSVSAYGNQLIVNADSRKIEELRSLISQLDTAPKRLLISVDTSENATSSSNGSRVIDYGTASRDGGGGGGGGGVQQVQTSEGTPALIQVGQSVPLTSSSTDSYGYSQSNTEYRNVTQGFYVTASVTGDTVHLSISTNHDRMSQERPDAIKVQSTDSQVSGRLGEWITLASNSDQSVADQRGFAQRYSTQGRSDMILRVKVESLE</sequence>
<dbReference type="InterPro" id="IPR005644">
    <property type="entry name" value="NolW-like"/>
</dbReference>
<evidence type="ECO:0000259" key="3">
    <source>
        <dbReference type="Pfam" id="PF03958"/>
    </source>
</evidence>
<feature type="region of interest" description="Disordered" evidence="1">
    <location>
        <begin position="95"/>
        <end position="130"/>
    </location>
</feature>
<dbReference type="AlphaFoldDB" id="A0A0Q0DUB3"/>
<feature type="chain" id="PRO_5006177010" evidence="2">
    <location>
        <begin position="27"/>
        <end position="256"/>
    </location>
</feature>
<dbReference type="PATRIC" id="fig|251703.9.peg.3969"/>
<evidence type="ECO:0000313" key="4">
    <source>
        <dbReference type="EMBL" id="KPZ11722.1"/>
    </source>
</evidence>
<organism evidence="4 5">
    <name type="scientific">Pseudomonas syringae pv. viburni</name>
    <dbReference type="NCBI Taxonomy" id="251703"/>
    <lineage>
        <taxon>Bacteria</taxon>
        <taxon>Pseudomonadati</taxon>
        <taxon>Pseudomonadota</taxon>
        <taxon>Gammaproteobacteria</taxon>
        <taxon>Pseudomonadales</taxon>
        <taxon>Pseudomonadaceae</taxon>
        <taxon>Pseudomonas</taxon>
    </lineage>
</organism>
<dbReference type="Proteomes" id="UP000050317">
    <property type="component" value="Unassembled WGS sequence"/>
</dbReference>
<dbReference type="Pfam" id="PF03958">
    <property type="entry name" value="Secretin_N"/>
    <property type="match status" value="1"/>
</dbReference>
<gene>
    <name evidence="4" type="ORF">ALO40_02848</name>
</gene>
<comment type="caution">
    <text evidence="4">The sequence shown here is derived from an EMBL/GenBank/DDBJ whole genome shotgun (WGS) entry which is preliminary data.</text>
</comment>
<evidence type="ECO:0000256" key="1">
    <source>
        <dbReference type="SAM" id="MobiDB-lite"/>
    </source>
</evidence>
<dbReference type="Gene3D" id="3.30.1370.120">
    <property type="match status" value="1"/>
</dbReference>
<evidence type="ECO:0000256" key="2">
    <source>
        <dbReference type="SAM" id="SignalP"/>
    </source>
</evidence>
<evidence type="ECO:0000313" key="5">
    <source>
        <dbReference type="Proteomes" id="UP000050317"/>
    </source>
</evidence>
<feature type="domain" description="NolW-like" evidence="3">
    <location>
        <begin position="28"/>
        <end position="86"/>
    </location>
</feature>
<keyword evidence="2" id="KW-0732">Signal</keyword>
<dbReference type="InterPro" id="IPR038591">
    <property type="entry name" value="NolW-like_sf"/>
</dbReference>